<evidence type="ECO:0000313" key="5">
    <source>
        <dbReference type="Proteomes" id="UP000256373"/>
    </source>
</evidence>
<dbReference type="RefSeq" id="WP_115833408.1">
    <property type="nucleotide sequence ID" value="NZ_QNUL01000027.1"/>
</dbReference>
<organism evidence="4 5">
    <name type="scientific">Dyadobacter luteus</name>
    <dbReference type="NCBI Taxonomy" id="2259619"/>
    <lineage>
        <taxon>Bacteria</taxon>
        <taxon>Pseudomonadati</taxon>
        <taxon>Bacteroidota</taxon>
        <taxon>Cytophagia</taxon>
        <taxon>Cytophagales</taxon>
        <taxon>Spirosomataceae</taxon>
        <taxon>Dyadobacter</taxon>
    </lineage>
</organism>
<dbReference type="InterPro" id="IPR004441">
    <property type="entry name" value="rRNA_MeTrfase_TrmH"/>
</dbReference>
<dbReference type="Pfam" id="PF08032">
    <property type="entry name" value="SpoU_sub_bind"/>
    <property type="match status" value="1"/>
</dbReference>
<dbReference type="GO" id="GO:0032259">
    <property type="term" value="P:methylation"/>
    <property type="evidence" value="ECO:0007669"/>
    <property type="project" value="UniProtKB-KW"/>
</dbReference>
<evidence type="ECO:0000256" key="1">
    <source>
        <dbReference type="ARBA" id="ARBA00022603"/>
    </source>
</evidence>
<evidence type="ECO:0000313" key="4">
    <source>
        <dbReference type="EMBL" id="REA57506.1"/>
    </source>
</evidence>
<dbReference type="SUPFAM" id="SSF55315">
    <property type="entry name" value="L30e-like"/>
    <property type="match status" value="1"/>
</dbReference>
<dbReference type="GO" id="GO:0006396">
    <property type="term" value="P:RNA processing"/>
    <property type="evidence" value="ECO:0007669"/>
    <property type="project" value="InterPro"/>
</dbReference>
<dbReference type="InterPro" id="IPR029064">
    <property type="entry name" value="Ribosomal_eL30-like_sf"/>
</dbReference>
<accession>A0A3D8Y4V5</accession>
<dbReference type="GO" id="GO:0003723">
    <property type="term" value="F:RNA binding"/>
    <property type="evidence" value="ECO:0007669"/>
    <property type="project" value="InterPro"/>
</dbReference>
<dbReference type="Pfam" id="PF00588">
    <property type="entry name" value="SpoU_methylase"/>
    <property type="match status" value="1"/>
</dbReference>
<name>A0A3D8Y4V5_9BACT</name>
<dbReference type="EMBL" id="QNUL01000027">
    <property type="protein sequence ID" value="REA57506.1"/>
    <property type="molecule type" value="Genomic_DNA"/>
</dbReference>
<reference evidence="4 5" key="1">
    <citation type="submission" date="2018-07" db="EMBL/GenBank/DDBJ databases">
        <title>Dyadobacter roseus sp. nov., isolated from rose rhizosphere soil.</title>
        <authorList>
            <person name="Chen L."/>
        </authorList>
    </citation>
    <scope>NUCLEOTIDE SEQUENCE [LARGE SCALE GENOMIC DNA]</scope>
    <source>
        <strain evidence="4 5">RS19</strain>
    </source>
</reference>
<dbReference type="NCBIfam" id="TIGR00186">
    <property type="entry name" value="rRNA_methyl_3"/>
    <property type="match status" value="1"/>
</dbReference>
<evidence type="ECO:0000256" key="2">
    <source>
        <dbReference type="ARBA" id="ARBA00022679"/>
    </source>
</evidence>
<keyword evidence="1 4" id="KW-0489">Methyltransferase</keyword>
<comment type="caution">
    <text evidence="4">The sequence shown here is derived from an EMBL/GenBank/DDBJ whole genome shotgun (WGS) entry which is preliminary data.</text>
</comment>
<dbReference type="InterPro" id="IPR001537">
    <property type="entry name" value="SpoU_MeTrfase"/>
</dbReference>
<dbReference type="InterPro" id="IPR029028">
    <property type="entry name" value="Alpha/beta_knot_MTases"/>
</dbReference>
<keyword evidence="5" id="KW-1185">Reference proteome</keyword>
<dbReference type="Gene3D" id="3.40.1280.10">
    <property type="match status" value="1"/>
</dbReference>
<proteinExistence type="predicted"/>
<dbReference type="InterPro" id="IPR029026">
    <property type="entry name" value="tRNA_m1G_MTases_N"/>
</dbReference>
<feature type="domain" description="RNA 2-O ribose methyltransferase substrate binding" evidence="3">
    <location>
        <begin position="20"/>
        <end position="91"/>
    </location>
</feature>
<sequence>MEKRNYTVRKPAPRPSQADMVFGTQSVLETLRSGKEIERLFIQRELGMAEIEKLAKELGIPYQRVPVEKLNRVTRKNHQGVIAFVSPIQYMPLHNVLTQVYEDGKVPFFLLLDRITDVRNFGAIARTAECAGVQGIIVPIKGGAQINADAMKTSSGALNFLPICREPNLYETLLYLRNSGLQIIACTEKTDKSVYDIDFSVPTVIIMGSEEDGISKEFIQLADSGARIPLNGKVESLNVAVASSIILYEAVRQRV</sequence>
<dbReference type="CDD" id="cd18103">
    <property type="entry name" value="SpoU-like_RlmB"/>
    <property type="match status" value="1"/>
</dbReference>
<dbReference type="SMART" id="SM00967">
    <property type="entry name" value="SpoU_sub_bind"/>
    <property type="match status" value="1"/>
</dbReference>
<dbReference type="SUPFAM" id="SSF75217">
    <property type="entry name" value="alpha/beta knot"/>
    <property type="match status" value="1"/>
</dbReference>
<dbReference type="InterPro" id="IPR013123">
    <property type="entry name" value="SpoU_subst-bd"/>
</dbReference>
<dbReference type="Gene3D" id="3.30.1330.30">
    <property type="match status" value="1"/>
</dbReference>
<gene>
    <name evidence="4" type="ORF">DSL64_23550</name>
</gene>
<dbReference type="PANTHER" id="PTHR46429:SF1">
    <property type="entry name" value="23S RRNA (GUANOSINE-2'-O-)-METHYLTRANSFERASE RLMB"/>
    <property type="match status" value="1"/>
</dbReference>
<dbReference type="GO" id="GO:0005829">
    <property type="term" value="C:cytosol"/>
    <property type="evidence" value="ECO:0007669"/>
    <property type="project" value="TreeGrafter"/>
</dbReference>
<dbReference type="Proteomes" id="UP000256373">
    <property type="component" value="Unassembled WGS sequence"/>
</dbReference>
<evidence type="ECO:0000259" key="3">
    <source>
        <dbReference type="SMART" id="SM00967"/>
    </source>
</evidence>
<dbReference type="OrthoDB" id="9794400at2"/>
<dbReference type="AlphaFoldDB" id="A0A3D8Y4V5"/>
<dbReference type="PANTHER" id="PTHR46429">
    <property type="entry name" value="23S RRNA (GUANOSINE-2'-O-)-METHYLTRANSFERASE RLMB"/>
    <property type="match status" value="1"/>
</dbReference>
<dbReference type="GO" id="GO:0008173">
    <property type="term" value="F:RNA methyltransferase activity"/>
    <property type="evidence" value="ECO:0007669"/>
    <property type="project" value="InterPro"/>
</dbReference>
<keyword evidence="2 4" id="KW-0808">Transferase</keyword>
<protein>
    <submittedName>
        <fullName evidence="4">23S rRNA (Guanosine(2251)-2'-O)-methyltransferase RlmB</fullName>
    </submittedName>
</protein>